<dbReference type="EC" id="2.7.4.23" evidence="6"/>
<evidence type="ECO:0000313" key="9">
    <source>
        <dbReference type="Proteomes" id="UP000761264"/>
    </source>
</evidence>
<dbReference type="GO" id="GO:0019634">
    <property type="term" value="P:organic phosphonate metabolic process"/>
    <property type="evidence" value="ECO:0007669"/>
    <property type="project" value="UniProtKB-UniRule"/>
</dbReference>
<dbReference type="AlphaFoldDB" id="A0A967C303"/>
<evidence type="ECO:0000256" key="5">
    <source>
        <dbReference type="ARBA" id="ARBA00022840"/>
    </source>
</evidence>
<evidence type="ECO:0000256" key="2">
    <source>
        <dbReference type="ARBA" id="ARBA00005069"/>
    </source>
</evidence>
<comment type="pathway">
    <text evidence="2 6">Metabolic intermediate biosynthesis; 5-phospho-alpha-D-ribose 1-diphosphate biosynthesis; 5-phospho-alpha-D-ribose 1-diphosphate from D-ribose 5-phosphate (route II): step 3/3.</text>
</comment>
<organism evidence="8 9">
    <name type="scientific">Pelagibius litoralis</name>
    <dbReference type="NCBI Taxonomy" id="374515"/>
    <lineage>
        <taxon>Bacteria</taxon>
        <taxon>Pseudomonadati</taxon>
        <taxon>Pseudomonadota</taxon>
        <taxon>Alphaproteobacteria</taxon>
        <taxon>Rhodospirillales</taxon>
        <taxon>Rhodovibrionaceae</taxon>
        <taxon>Pelagibius</taxon>
    </lineage>
</organism>
<proteinExistence type="inferred from homology"/>
<dbReference type="NCBIfam" id="TIGR02322">
    <property type="entry name" value="phosphon_PhnN"/>
    <property type="match status" value="1"/>
</dbReference>
<dbReference type="HAMAP" id="MF_00836">
    <property type="entry name" value="PhnN"/>
    <property type="match status" value="1"/>
</dbReference>
<comment type="similarity">
    <text evidence="6">Belongs to the ribose 1,5-bisphosphokinase family.</text>
</comment>
<reference evidence="8" key="1">
    <citation type="submission" date="2020-03" db="EMBL/GenBank/DDBJ databases">
        <title>Genome of Pelagibius litoralis DSM 21314T.</title>
        <authorList>
            <person name="Wang G."/>
        </authorList>
    </citation>
    <scope>NUCLEOTIDE SEQUENCE</scope>
    <source>
        <strain evidence="8">DSM 21314</strain>
    </source>
</reference>
<comment type="function">
    <text evidence="6">Catalyzes the phosphorylation of ribose 1,5-bisphosphate to 5-phospho-D-ribosyl alpha-1-diphosphate (PRPP).</text>
</comment>
<dbReference type="SUPFAM" id="SSF52540">
    <property type="entry name" value="P-loop containing nucleoside triphosphate hydrolases"/>
    <property type="match status" value="1"/>
</dbReference>
<accession>A0A967C303</accession>
<dbReference type="RefSeq" id="WP_167221062.1">
    <property type="nucleotide sequence ID" value="NZ_JAAQPH010000002.1"/>
</dbReference>
<dbReference type="InterPro" id="IPR027417">
    <property type="entry name" value="P-loop_NTPase"/>
</dbReference>
<dbReference type="GO" id="GO:0006015">
    <property type="term" value="P:5-phosphoribose 1-diphosphate biosynthetic process"/>
    <property type="evidence" value="ECO:0007669"/>
    <property type="project" value="UniProtKB-UniRule"/>
</dbReference>
<sequence length="192" mass="20210">MPADNPADTPGGHLILVVGPSGAGKDSVINAAKAELAGHPDYVFARRIITRPSDPDSEEHDTLAEAEFDRLCGEGAFFLHWGAHSLRYALPACLADQLAAGATVIANVSRAVIEEAQAKHRNTTVAFITASQAVLEQRLLARGREDRAAVRQRLARSAALPPGTSVVTIMNDGALADAVAQFLALLDGTTTH</sequence>
<feature type="domain" description="Guanylate kinase/L-type calcium channel beta subunit" evidence="7">
    <location>
        <begin position="11"/>
        <end position="190"/>
    </location>
</feature>
<protein>
    <recommendedName>
        <fullName evidence="6">Ribose 1,5-bisphosphate phosphokinase PhnN</fullName>
        <ecNumber evidence="6">2.7.4.23</ecNumber>
    </recommendedName>
    <alternativeName>
        <fullName evidence="6">Ribose 1,5-bisphosphokinase</fullName>
    </alternativeName>
</protein>
<dbReference type="InterPro" id="IPR012699">
    <property type="entry name" value="PhnN"/>
</dbReference>
<dbReference type="EMBL" id="JAAQPH010000002">
    <property type="protein sequence ID" value="NIA67465.1"/>
    <property type="molecule type" value="Genomic_DNA"/>
</dbReference>
<keyword evidence="4 6" id="KW-0547">Nucleotide-binding</keyword>
<dbReference type="Gene3D" id="3.40.50.300">
    <property type="entry name" value="P-loop containing nucleotide triphosphate hydrolases"/>
    <property type="match status" value="1"/>
</dbReference>
<evidence type="ECO:0000256" key="1">
    <source>
        <dbReference type="ARBA" id="ARBA00000373"/>
    </source>
</evidence>
<evidence type="ECO:0000256" key="6">
    <source>
        <dbReference type="HAMAP-Rule" id="MF_00836"/>
    </source>
</evidence>
<dbReference type="SMART" id="SM00072">
    <property type="entry name" value="GuKc"/>
    <property type="match status" value="1"/>
</dbReference>
<keyword evidence="5 6" id="KW-0067">ATP-binding</keyword>
<dbReference type="GO" id="GO:0033863">
    <property type="term" value="F:ribose 1,5-bisphosphate phosphokinase activity"/>
    <property type="evidence" value="ECO:0007669"/>
    <property type="project" value="UniProtKB-UniRule"/>
</dbReference>
<dbReference type="GO" id="GO:0005524">
    <property type="term" value="F:ATP binding"/>
    <property type="evidence" value="ECO:0007669"/>
    <property type="project" value="UniProtKB-KW"/>
</dbReference>
<comment type="caution">
    <text evidence="8">The sequence shown here is derived from an EMBL/GenBank/DDBJ whole genome shotgun (WGS) entry which is preliminary data.</text>
</comment>
<evidence type="ECO:0000259" key="7">
    <source>
        <dbReference type="SMART" id="SM00072"/>
    </source>
</evidence>
<keyword evidence="3 6" id="KW-0808">Transferase</keyword>
<dbReference type="InterPro" id="IPR008145">
    <property type="entry name" value="GK/Ca_channel_bsu"/>
</dbReference>
<evidence type="ECO:0000256" key="3">
    <source>
        <dbReference type="ARBA" id="ARBA00022679"/>
    </source>
</evidence>
<dbReference type="Proteomes" id="UP000761264">
    <property type="component" value="Unassembled WGS sequence"/>
</dbReference>
<keyword evidence="9" id="KW-1185">Reference proteome</keyword>
<name>A0A967C303_9PROT</name>
<feature type="binding site" evidence="6">
    <location>
        <begin position="19"/>
        <end position="26"/>
    </location>
    <ligand>
        <name>ATP</name>
        <dbReference type="ChEBI" id="CHEBI:30616"/>
    </ligand>
</feature>
<gene>
    <name evidence="6 8" type="primary">phnN</name>
    <name evidence="8" type="ORF">HBA54_02565</name>
</gene>
<comment type="catalytic activity">
    <reaction evidence="1 6">
        <text>alpha-D-ribose 1,5-bisphosphate + ATP = 5-phospho-alpha-D-ribose 1-diphosphate + ADP</text>
        <dbReference type="Rhea" id="RHEA:20109"/>
        <dbReference type="ChEBI" id="CHEBI:30616"/>
        <dbReference type="ChEBI" id="CHEBI:58017"/>
        <dbReference type="ChEBI" id="CHEBI:68688"/>
        <dbReference type="ChEBI" id="CHEBI:456216"/>
        <dbReference type="EC" id="2.7.4.23"/>
    </reaction>
</comment>
<evidence type="ECO:0000256" key="4">
    <source>
        <dbReference type="ARBA" id="ARBA00022741"/>
    </source>
</evidence>
<evidence type="ECO:0000313" key="8">
    <source>
        <dbReference type="EMBL" id="NIA67465.1"/>
    </source>
</evidence>